<accession>A0A1F5YQA5</accession>
<feature type="transmembrane region" description="Helical" evidence="1">
    <location>
        <begin position="37"/>
        <end position="56"/>
    </location>
</feature>
<feature type="transmembrane region" description="Helical" evidence="1">
    <location>
        <begin position="68"/>
        <end position="94"/>
    </location>
</feature>
<feature type="transmembrane region" description="Helical" evidence="1">
    <location>
        <begin position="455"/>
        <end position="481"/>
    </location>
</feature>
<keyword evidence="1" id="KW-0812">Transmembrane</keyword>
<feature type="transmembrane region" description="Helical" evidence="1">
    <location>
        <begin position="428"/>
        <end position="449"/>
    </location>
</feature>
<dbReference type="STRING" id="1817867.A3F83_05300"/>
<sequence length="572" mass="63509">MSAGSGKAEVMQGISLLFYPKIRTADSTWRSLSRGRLIPLLLLTALFWAATYAIFYRMLVYFRSTEDIGVLLTVKLVSMTLVSFLLVLVVSNLICAFNTFFFSEDLYLLISSPVSLHDIYLARFVETFLHASWMVFLMAVPIFAALGKVFGAGWQFYLSLPLVMLPLALVPTAAGIAFALLLVNIFVARKTRDILSFLSVALIAGIIIAFRFLNPEKVLLGHEMSSVVSFFSVLRSPDSPLSPHYWASQVLLDILGLRQGDSLFFLLMLFAAGLGLLSLGYYLAVFLYPRGFSRAQESDTKRIAGSGLLDRLLRIYLKPLPQAGRELVLKDLKAFARDKSQWSQLFLLGGMIVVYLYNFSVLPLDRTPVPRFFLEIILNFLNLGLAGFVIASISTRFVFPGVSLEGQSFWLLRSSPVSMKSFLWSKMFVLALPLVILGQFLIFVSSRILNADPSITGLACVVVFTLTFALVGLGTGMGALFPRFDVENPAQIPTGFGGIIYMISSLALIGVTLLLLARPVQLLLRARFRDIPISSGQWIEIIAICAFIALFHFLIVRFSLSRGCRALEKLEL</sequence>
<feature type="transmembrane region" description="Helical" evidence="1">
    <location>
        <begin position="345"/>
        <end position="364"/>
    </location>
</feature>
<dbReference type="EMBL" id="MFIX01000188">
    <property type="protein sequence ID" value="OGG02253.1"/>
    <property type="molecule type" value="Genomic_DNA"/>
</dbReference>
<proteinExistence type="predicted"/>
<evidence type="ECO:0000313" key="3">
    <source>
        <dbReference type="Proteomes" id="UP000179129"/>
    </source>
</evidence>
<feature type="transmembrane region" description="Helical" evidence="1">
    <location>
        <begin position="194"/>
        <end position="213"/>
    </location>
</feature>
<dbReference type="Proteomes" id="UP000179129">
    <property type="component" value="Unassembled WGS sequence"/>
</dbReference>
<evidence type="ECO:0000256" key="1">
    <source>
        <dbReference type="SAM" id="Phobius"/>
    </source>
</evidence>
<feature type="transmembrane region" description="Helical" evidence="1">
    <location>
        <begin position="376"/>
        <end position="399"/>
    </location>
</feature>
<dbReference type="InterPro" id="IPR031599">
    <property type="entry name" value="ABC_tran_2"/>
</dbReference>
<keyword evidence="1" id="KW-0472">Membrane</keyword>
<protein>
    <submittedName>
        <fullName evidence="2">Uncharacterized protein</fullName>
    </submittedName>
</protein>
<reference evidence="2 3" key="1">
    <citation type="journal article" date="2016" name="Nat. Commun.">
        <title>Thousands of microbial genomes shed light on interconnected biogeochemical processes in an aquifer system.</title>
        <authorList>
            <person name="Anantharaman K."/>
            <person name="Brown C.T."/>
            <person name="Hug L.A."/>
            <person name="Sharon I."/>
            <person name="Castelle C.J."/>
            <person name="Probst A.J."/>
            <person name="Thomas B.C."/>
            <person name="Singh A."/>
            <person name="Wilkins M.J."/>
            <person name="Karaoz U."/>
            <person name="Brodie E.L."/>
            <person name="Williams K.H."/>
            <person name="Hubbard S.S."/>
            <person name="Banfield J.F."/>
        </authorList>
    </citation>
    <scope>NUCLEOTIDE SEQUENCE [LARGE SCALE GENOMIC DNA]</scope>
</reference>
<name>A0A1F5YQA5_9BACT</name>
<feature type="transmembrane region" description="Helical" evidence="1">
    <location>
        <begin position="134"/>
        <end position="157"/>
    </location>
</feature>
<organism evidence="2 3">
    <name type="scientific">Candidatus Glassbacteria bacterium RIFCSPLOWO2_12_FULL_58_11</name>
    <dbReference type="NCBI Taxonomy" id="1817867"/>
    <lineage>
        <taxon>Bacteria</taxon>
        <taxon>Candidatus Glassiibacteriota</taxon>
    </lineage>
</organism>
<feature type="transmembrane region" description="Helical" evidence="1">
    <location>
        <begin position="163"/>
        <end position="187"/>
    </location>
</feature>
<gene>
    <name evidence="2" type="ORF">A3F83_05300</name>
</gene>
<feature type="transmembrane region" description="Helical" evidence="1">
    <location>
        <begin position="263"/>
        <end position="288"/>
    </location>
</feature>
<evidence type="ECO:0000313" key="2">
    <source>
        <dbReference type="EMBL" id="OGG02253.1"/>
    </source>
</evidence>
<comment type="caution">
    <text evidence="2">The sequence shown here is derived from an EMBL/GenBank/DDBJ whole genome shotgun (WGS) entry which is preliminary data.</text>
</comment>
<dbReference type="AlphaFoldDB" id="A0A1F5YQA5"/>
<keyword evidence="1" id="KW-1133">Transmembrane helix</keyword>
<feature type="transmembrane region" description="Helical" evidence="1">
    <location>
        <begin position="493"/>
        <end position="517"/>
    </location>
</feature>
<feature type="transmembrane region" description="Helical" evidence="1">
    <location>
        <begin position="537"/>
        <end position="560"/>
    </location>
</feature>
<dbReference type="Pfam" id="PF16949">
    <property type="entry name" value="ABC_tran_2"/>
    <property type="match status" value="1"/>
</dbReference>